<dbReference type="Proteomes" id="UP000321736">
    <property type="component" value="Unassembled WGS sequence"/>
</dbReference>
<dbReference type="EMBL" id="BKAR01000001">
    <property type="protein sequence ID" value="GEP83489.1"/>
    <property type="molecule type" value="Genomic_DNA"/>
</dbReference>
<dbReference type="GO" id="GO:0046872">
    <property type="term" value="F:metal ion binding"/>
    <property type="evidence" value="ECO:0007669"/>
    <property type="project" value="UniProtKB-KW"/>
</dbReference>
<feature type="domain" description="Peptidase M20 dimerisation" evidence="3">
    <location>
        <begin position="181"/>
        <end position="274"/>
    </location>
</feature>
<keyword evidence="4" id="KW-0378">Hydrolase</keyword>
<comment type="similarity">
    <text evidence="1">Belongs to the peptidase M20 family.</text>
</comment>
<keyword evidence="2" id="KW-0464">Manganese</keyword>
<dbReference type="InterPro" id="IPR017439">
    <property type="entry name" value="Amidohydrolase"/>
</dbReference>
<feature type="binding site" evidence="2">
    <location>
        <position position="132"/>
    </location>
    <ligand>
        <name>Mn(2+)</name>
        <dbReference type="ChEBI" id="CHEBI:29035"/>
        <label>2</label>
    </ligand>
</feature>
<dbReference type="PANTHER" id="PTHR11014">
    <property type="entry name" value="PEPTIDASE M20 FAMILY MEMBER"/>
    <property type="match status" value="1"/>
</dbReference>
<dbReference type="InterPro" id="IPR036264">
    <property type="entry name" value="Bact_exopeptidase_dim_dom"/>
</dbReference>
<dbReference type="RefSeq" id="WP_095105352.1">
    <property type="nucleotide sequence ID" value="NZ_BKAR01000001.1"/>
</dbReference>
<dbReference type="SUPFAM" id="SSF55031">
    <property type="entry name" value="Bacterial exopeptidase dimerisation domain"/>
    <property type="match status" value="1"/>
</dbReference>
<organism evidence="4 5">
    <name type="scientific">Staphylococcus piscifermentans</name>
    <dbReference type="NCBI Taxonomy" id="70258"/>
    <lineage>
        <taxon>Bacteria</taxon>
        <taxon>Bacillati</taxon>
        <taxon>Bacillota</taxon>
        <taxon>Bacilli</taxon>
        <taxon>Bacillales</taxon>
        <taxon>Staphylococcaceae</taxon>
        <taxon>Staphylococcus</taxon>
    </lineage>
</organism>
<evidence type="ECO:0000313" key="5">
    <source>
        <dbReference type="Proteomes" id="UP000321736"/>
    </source>
</evidence>
<dbReference type="Pfam" id="PF07687">
    <property type="entry name" value="M20_dimer"/>
    <property type="match status" value="1"/>
</dbReference>
<dbReference type="InterPro" id="IPR011650">
    <property type="entry name" value="Peptidase_M20_dimer"/>
</dbReference>
<dbReference type="InterPro" id="IPR002933">
    <property type="entry name" value="Peptidase_M20"/>
</dbReference>
<evidence type="ECO:0000256" key="1">
    <source>
        <dbReference type="ARBA" id="ARBA00006153"/>
    </source>
</evidence>
<keyword evidence="2" id="KW-0479">Metal-binding</keyword>
<evidence type="ECO:0000259" key="3">
    <source>
        <dbReference type="Pfam" id="PF07687"/>
    </source>
</evidence>
<dbReference type="AlphaFoldDB" id="A0A239U3Y0"/>
<feature type="binding site" evidence="2">
    <location>
        <position position="158"/>
    </location>
    <ligand>
        <name>Mn(2+)</name>
        <dbReference type="ChEBI" id="CHEBI:29035"/>
        <label>2</label>
    </ligand>
</feature>
<comment type="cofactor">
    <cofactor evidence="2">
        <name>Mn(2+)</name>
        <dbReference type="ChEBI" id="CHEBI:29035"/>
    </cofactor>
    <text evidence="2">The Mn(2+) ion enhances activity.</text>
</comment>
<feature type="binding site" evidence="2">
    <location>
        <position position="96"/>
    </location>
    <ligand>
        <name>Mn(2+)</name>
        <dbReference type="ChEBI" id="CHEBI:29035"/>
        <label>2</label>
    </ligand>
</feature>
<dbReference type="PANTHER" id="PTHR11014:SF63">
    <property type="entry name" value="METALLOPEPTIDASE, PUTATIVE (AFU_ORTHOLOGUE AFUA_6G09600)-RELATED"/>
    <property type="match status" value="1"/>
</dbReference>
<dbReference type="OrthoDB" id="9776731at2"/>
<proteinExistence type="inferred from homology"/>
<dbReference type="PIRSF" id="PIRSF005962">
    <property type="entry name" value="Pept_M20D_amidohydro"/>
    <property type="match status" value="1"/>
</dbReference>
<evidence type="ECO:0000313" key="4">
    <source>
        <dbReference type="EMBL" id="GEP83489.1"/>
    </source>
</evidence>
<sequence>MTQSELEFVTQHRRHLHQHPELSFQEYETTKHIIELLDELEIPYERPLETGVIAYLAGNGSHTVAFRADIDALPIQEQNDIKFKSSKPNVMHACGHDGHTTALLLFVKRCKALADRGKLPQNVVFIFQPAEETGGGANHLIKAGAFENYSIEAVFGIHVMPFNDEGTVTLLNEEITASATEYRFFLEGQSSHVANKEQGHSCGEGLQHILNQVSTIQQYHLNGLQRNIVHVGRFEAGEAINTVPSHGYLEGTIRTYDTEDLQIVKDQMTKIAQSVQLLFGVNCEVKFEEGYPPTYNDPNLHDEVVNALHQADFKVVELDKPYLFGEDFSFYSQLAPSYFVFVGIRNEEKDWVHGLHTPKLNFDESQLIRVADYYENLLFQYGQEDKS</sequence>
<protein>
    <submittedName>
        <fullName evidence="4">Putative hydrolase</fullName>
    </submittedName>
</protein>
<feature type="binding site" evidence="2">
    <location>
        <position position="356"/>
    </location>
    <ligand>
        <name>Mn(2+)</name>
        <dbReference type="ChEBI" id="CHEBI:29035"/>
        <label>2</label>
    </ligand>
</feature>
<reference evidence="4 5" key="1">
    <citation type="submission" date="2019-07" db="EMBL/GenBank/DDBJ databases">
        <title>Whole genome shotgun sequence of Staphylococcus piscifermentans NBRC 109625.</title>
        <authorList>
            <person name="Hosoyama A."/>
            <person name="Uohara A."/>
            <person name="Ohji S."/>
            <person name="Ichikawa N."/>
        </authorList>
    </citation>
    <scope>NUCLEOTIDE SEQUENCE [LARGE SCALE GENOMIC DNA]</scope>
    <source>
        <strain evidence="4 5">NBRC 109625</strain>
    </source>
</reference>
<feature type="binding site" evidence="2">
    <location>
        <position position="94"/>
    </location>
    <ligand>
        <name>Mn(2+)</name>
        <dbReference type="ChEBI" id="CHEBI:29035"/>
        <label>2</label>
    </ligand>
</feature>
<keyword evidence="5" id="KW-1185">Reference proteome</keyword>
<evidence type="ECO:0000256" key="2">
    <source>
        <dbReference type="PIRSR" id="PIRSR005962-1"/>
    </source>
</evidence>
<name>A0A239U3Y0_9STAP</name>
<dbReference type="Pfam" id="PF01546">
    <property type="entry name" value="Peptidase_M20"/>
    <property type="match status" value="1"/>
</dbReference>
<dbReference type="Gene3D" id="3.30.70.360">
    <property type="match status" value="1"/>
</dbReference>
<gene>
    <name evidence="4" type="ORF">SPI02_00740</name>
</gene>
<accession>A0A239U3Y0</accession>
<dbReference type="Gene3D" id="3.40.630.10">
    <property type="entry name" value="Zn peptidases"/>
    <property type="match status" value="1"/>
</dbReference>
<dbReference type="GO" id="GO:0016787">
    <property type="term" value="F:hydrolase activity"/>
    <property type="evidence" value="ECO:0007669"/>
    <property type="project" value="UniProtKB-KW"/>
</dbReference>
<comment type="caution">
    <text evidence="4">The sequence shown here is derived from an EMBL/GenBank/DDBJ whole genome shotgun (WGS) entry which is preliminary data.</text>
</comment>
<dbReference type="NCBIfam" id="TIGR01891">
    <property type="entry name" value="amidohydrolases"/>
    <property type="match status" value="1"/>
</dbReference>
<dbReference type="SUPFAM" id="SSF53187">
    <property type="entry name" value="Zn-dependent exopeptidases"/>
    <property type="match status" value="1"/>
</dbReference>